<proteinExistence type="predicted"/>
<keyword evidence="2" id="KW-1185">Reference proteome</keyword>
<comment type="caution">
    <text evidence="1">The sequence shown here is derived from an EMBL/GenBank/DDBJ whole genome shotgun (WGS) entry which is preliminary data.</text>
</comment>
<reference evidence="1 2" key="1">
    <citation type="submission" date="2022-11" db="EMBL/GenBank/DDBJ databases">
        <title>Minimal conservation of predation-associated metabolite biosynthetic gene clusters underscores biosynthetic potential of Myxococcota including descriptions for ten novel species: Archangium lansinium sp. nov., Myxococcus landrumus sp. nov., Nannocystis bai.</title>
        <authorList>
            <person name="Ahearne A."/>
            <person name="Stevens C."/>
            <person name="Dowd S."/>
        </authorList>
    </citation>
    <scope>NUCLEOTIDE SEQUENCE [LARGE SCALE GENOMIC DNA]</scope>
    <source>
        <strain evidence="1 2">BB15-2</strain>
    </source>
</reference>
<accession>A0ABT5E807</accession>
<organism evidence="1 2">
    <name type="scientific">Nannocystis bainbridge</name>
    <dbReference type="NCBI Taxonomy" id="2995303"/>
    <lineage>
        <taxon>Bacteria</taxon>
        <taxon>Pseudomonadati</taxon>
        <taxon>Myxococcota</taxon>
        <taxon>Polyangia</taxon>
        <taxon>Nannocystales</taxon>
        <taxon>Nannocystaceae</taxon>
        <taxon>Nannocystis</taxon>
    </lineage>
</organism>
<evidence type="ECO:0000313" key="1">
    <source>
        <dbReference type="EMBL" id="MDC0721994.1"/>
    </source>
</evidence>
<evidence type="ECO:0008006" key="3">
    <source>
        <dbReference type="Google" id="ProtNLM"/>
    </source>
</evidence>
<gene>
    <name evidence="1" type="ORF">POL25_34125</name>
</gene>
<dbReference type="EMBL" id="JAQNDL010000003">
    <property type="protein sequence ID" value="MDC0721994.1"/>
    <property type="molecule type" value="Genomic_DNA"/>
</dbReference>
<dbReference type="RefSeq" id="WP_272090494.1">
    <property type="nucleotide sequence ID" value="NZ_JAQNDL010000003.1"/>
</dbReference>
<evidence type="ECO:0000313" key="2">
    <source>
        <dbReference type="Proteomes" id="UP001221686"/>
    </source>
</evidence>
<dbReference type="PROSITE" id="PS51257">
    <property type="entry name" value="PROKAR_LIPOPROTEIN"/>
    <property type="match status" value="1"/>
</dbReference>
<name>A0ABT5E807_9BACT</name>
<protein>
    <recommendedName>
        <fullName evidence="3">Lipoprotein</fullName>
    </recommendedName>
</protein>
<dbReference type="Proteomes" id="UP001221686">
    <property type="component" value="Unassembled WGS sequence"/>
</dbReference>
<sequence length="372" mass="40281">MKRYFQCAVFLWAACRPLGDASLEGKHVVVDAATGQPLCGGSLAFMDEFVERVSNEFSISAPVGEERILFYWLDSQDFTDRSECGARLVGCARGNETFSRTAPHNHELVHNLTFALGSPPVFFAEGLAVVYQGLDGRPYSNVGDSSADVREALTATNAELVEYDLYPLAGKFTAFLISRHGIEAFLRLYTSLDAGAGELELDVGFRQQFGTSLDDSIAEFEAGPSCAHEAYDAKLMECNAPTLAWDGRALQMTRTLSCEDLDAIGPFAGDSTLVLHTIDIGEGGLYELRVLGEEDDVPSGMTHIVSMYACDNPCLLRQLVAGAIDVPQIGWLDPGRYSLRLHGPANASTIIGFQLLRVDDPSSAMDPKMAGT</sequence>